<evidence type="ECO:0000313" key="7">
    <source>
        <dbReference type="RefSeq" id="XP_015278957.1"/>
    </source>
</evidence>
<accession>A0ABM1KZ19</accession>
<dbReference type="InterPro" id="IPR016187">
    <property type="entry name" value="CTDL_fold"/>
</dbReference>
<name>A0ABM1KZ19_GEKJA</name>
<dbReference type="Gene3D" id="3.10.100.10">
    <property type="entry name" value="Mannose-Binding Protein A, subunit A"/>
    <property type="match status" value="1"/>
</dbReference>
<evidence type="ECO:0000313" key="6">
    <source>
        <dbReference type="RefSeq" id="XP_015278956.1"/>
    </source>
</evidence>
<dbReference type="GeneID" id="107120701"/>
<dbReference type="RefSeq" id="XP_015278956.1">
    <property type="nucleotide sequence ID" value="XM_015423470.1"/>
</dbReference>
<dbReference type="InterPro" id="IPR033992">
    <property type="entry name" value="NKR-like_CTLD"/>
</dbReference>
<evidence type="ECO:0000256" key="1">
    <source>
        <dbReference type="ARBA" id="ARBA00004401"/>
    </source>
</evidence>
<keyword evidence="3" id="KW-0812">Transmembrane</keyword>
<dbReference type="InterPro" id="IPR016186">
    <property type="entry name" value="C-type_lectin-like/link_sf"/>
</dbReference>
<evidence type="ECO:0000256" key="2">
    <source>
        <dbReference type="ARBA" id="ARBA00022734"/>
    </source>
</evidence>
<evidence type="ECO:0000259" key="4">
    <source>
        <dbReference type="PROSITE" id="PS50041"/>
    </source>
</evidence>
<dbReference type="PROSITE" id="PS50041">
    <property type="entry name" value="C_TYPE_LECTIN_2"/>
    <property type="match status" value="1"/>
</dbReference>
<feature type="domain" description="C-type lectin" evidence="4">
    <location>
        <begin position="82"/>
        <end position="186"/>
    </location>
</feature>
<evidence type="ECO:0000313" key="5">
    <source>
        <dbReference type="Proteomes" id="UP000694871"/>
    </source>
</evidence>
<keyword evidence="5" id="KW-1185">Reference proteome</keyword>
<evidence type="ECO:0000256" key="3">
    <source>
        <dbReference type="SAM" id="Phobius"/>
    </source>
</evidence>
<gene>
    <name evidence="6 7" type="primary">LOC107120701</name>
</gene>
<dbReference type="Proteomes" id="UP000694871">
    <property type="component" value="Unplaced"/>
</dbReference>
<feature type="transmembrane region" description="Helical" evidence="3">
    <location>
        <begin position="40"/>
        <end position="61"/>
    </location>
</feature>
<organism evidence="5 6">
    <name type="scientific">Gekko japonicus</name>
    <name type="common">Schlegel's Japanese gecko</name>
    <dbReference type="NCBI Taxonomy" id="146911"/>
    <lineage>
        <taxon>Eukaryota</taxon>
        <taxon>Metazoa</taxon>
        <taxon>Chordata</taxon>
        <taxon>Craniata</taxon>
        <taxon>Vertebrata</taxon>
        <taxon>Euteleostomi</taxon>
        <taxon>Lepidosauria</taxon>
        <taxon>Squamata</taxon>
        <taxon>Bifurcata</taxon>
        <taxon>Gekkota</taxon>
        <taxon>Gekkonidae</taxon>
        <taxon>Gekkoninae</taxon>
        <taxon>Gekko</taxon>
    </lineage>
</organism>
<keyword evidence="3" id="KW-0472">Membrane</keyword>
<keyword evidence="3" id="KW-1133">Transmembrane helix</keyword>
<protein>
    <submittedName>
        <fullName evidence="6 7">C-type lectin domain family 2 member D-like</fullName>
    </submittedName>
</protein>
<dbReference type="RefSeq" id="XP_015278957.1">
    <property type="nucleotide sequence ID" value="XM_015423471.1"/>
</dbReference>
<dbReference type="PANTHER" id="PTHR45710">
    <property type="entry name" value="C-TYPE LECTIN DOMAIN-CONTAINING PROTEIN 180"/>
    <property type="match status" value="1"/>
</dbReference>
<dbReference type="PANTHER" id="PTHR45710:SF35">
    <property type="entry name" value="C-TYPE LECTIN DOMAIN FAMILY 2 MEMBER D"/>
    <property type="match status" value="1"/>
</dbReference>
<dbReference type="InterPro" id="IPR001304">
    <property type="entry name" value="C-type_lectin-like"/>
</dbReference>
<dbReference type="SUPFAM" id="SSF56436">
    <property type="entry name" value="C-type lectin-like"/>
    <property type="match status" value="1"/>
</dbReference>
<keyword evidence="2" id="KW-0430">Lectin</keyword>
<reference evidence="6 7" key="1">
    <citation type="submission" date="2025-05" db="UniProtKB">
        <authorList>
            <consortium name="RefSeq"/>
        </authorList>
    </citation>
    <scope>IDENTIFICATION</scope>
</reference>
<comment type="subcellular location">
    <subcellularLocation>
        <location evidence="1">Cell membrane</location>
        <topology evidence="1">Single-pass type II membrane protein</topology>
    </subcellularLocation>
</comment>
<dbReference type="SMART" id="SM00034">
    <property type="entry name" value="CLECT"/>
    <property type="match status" value="1"/>
</dbReference>
<dbReference type="InterPro" id="IPR050828">
    <property type="entry name" value="C-type_lectin/matrix_domain"/>
</dbReference>
<dbReference type="CDD" id="cd03593">
    <property type="entry name" value="CLECT_NK_receptors_like"/>
    <property type="match status" value="1"/>
</dbReference>
<dbReference type="Pfam" id="PF00059">
    <property type="entry name" value="Lectin_C"/>
    <property type="match status" value="1"/>
</dbReference>
<proteinExistence type="predicted"/>
<sequence>MDQGTKCQEPNKDEEFIRHLSCDKAKEGCQAFSRKHWRNGIALGAMIILIVVIGLATALGVTGSEPCSVVTYASCPNGWIGYLGICYYFSEDEADWLSSLRNCSSLGASLSTIETHWEMDFLLRYKGPIYHWIGLRKDQGKPWEWTDGRVFNNTLFDIIEGGYCAYLNDVAVMSSWCKTKKNWICSKPDANVQERKQVEKRDVKQGCVKDGFK</sequence>